<comment type="similarity">
    <text evidence="1">Belongs to the UPF0111 family.</text>
</comment>
<reference evidence="2 3" key="1">
    <citation type="submission" date="2020-05" db="EMBL/GenBank/DDBJ databases">
        <title>Actinomyces sp. zg-325.</title>
        <authorList>
            <person name="Yang C."/>
        </authorList>
    </citation>
    <scope>NUCLEOTIDE SEQUENCE [LARGE SCALE GENOMIC DNA]</scope>
    <source>
        <strain evidence="3">zg-325</strain>
    </source>
</reference>
<name>A0A6M8B358_9ACTO</name>
<sequence length="206" mass="23443">MRIHPRNNDEALFDLLSRSARHLVIACDVLEQIVAADREERTSLRETLHAEEHAADDSHHEFQRLINATFVTPLDREDLHLLGSTMDDCMDLVDEAGDCIVLYHVGILPQACHDLVDILKQCAELTAQAMPRLKSLKDLESYWVKINELENHGDQIYRAGIGRLFEEEMDPVSLIKRKEIIERMEAAIDAFESLANTVESIAVRDS</sequence>
<keyword evidence="3" id="KW-1185">Reference proteome</keyword>
<dbReference type="InterPro" id="IPR052912">
    <property type="entry name" value="UPF0111_domain"/>
</dbReference>
<protein>
    <submittedName>
        <fullName evidence="2">DUF47 family protein</fullName>
    </submittedName>
</protein>
<dbReference type="AlphaFoldDB" id="A0A6M8B358"/>
<gene>
    <name evidence="2" type="ORF">HPC72_01450</name>
</gene>
<evidence type="ECO:0000256" key="1">
    <source>
        <dbReference type="ARBA" id="ARBA00008591"/>
    </source>
</evidence>
<proteinExistence type="inferred from homology"/>
<dbReference type="PANTHER" id="PTHR37298">
    <property type="entry name" value="UPF0111 PROTEIN YKAA"/>
    <property type="match status" value="1"/>
</dbReference>
<dbReference type="RefSeq" id="WP_159523710.1">
    <property type="nucleotide sequence ID" value="NZ_CP053642.1"/>
</dbReference>
<dbReference type="InterPro" id="IPR038078">
    <property type="entry name" value="PhoU-like_sf"/>
</dbReference>
<accession>A0A6M8B358</accession>
<dbReference type="Gene3D" id="1.20.58.220">
    <property type="entry name" value="Phosphate transport system protein phou homolog 2, domain 2"/>
    <property type="match status" value="1"/>
</dbReference>
<dbReference type="PANTHER" id="PTHR37298:SF1">
    <property type="entry name" value="UPF0111 PROTEIN YKAA"/>
    <property type="match status" value="1"/>
</dbReference>
<dbReference type="Pfam" id="PF01865">
    <property type="entry name" value="PhoU_div"/>
    <property type="match status" value="1"/>
</dbReference>
<dbReference type="KEGG" id="amam:HPC72_01450"/>
<organism evidence="2 3">
    <name type="scientific">Actinomyces marmotae</name>
    <dbReference type="NCBI Taxonomy" id="2737173"/>
    <lineage>
        <taxon>Bacteria</taxon>
        <taxon>Bacillati</taxon>
        <taxon>Actinomycetota</taxon>
        <taxon>Actinomycetes</taxon>
        <taxon>Actinomycetales</taxon>
        <taxon>Actinomycetaceae</taxon>
        <taxon>Actinomyces</taxon>
    </lineage>
</organism>
<dbReference type="Proteomes" id="UP000504752">
    <property type="component" value="Chromosome"/>
</dbReference>
<evidence type="ECO:0000313" key="2">
    <source>
        <dbReference type="EMBL" id="QKD79100.1"/>
    </source>
</evidence>
<evidence type="ECO:0000313" key="3">
    <source>
        <dbReference type="Proteomes" id="UP000504752"/>
    </source>
</evidence>
<dbReference type="EMBL" id="CP053642">
    <property type="protein sequence ID" value="QKD79100.1"/>
    <property type="molecule type" value="Genomic_DNA"/>
</dbReference>
<dbReference type="InterPro" id="IPR018445">
    <property type="entry name" value="Put_Phosphate_transp_reg"/>
</dbReference>